<dbReference type="Gene3D" id="1.10.357.10">
    <property type="entry name" value="Tetracycline Repressor, domain 2"/>
    <property type="match status" value="1"/>
</dbReference>
<keyword evidence="7" id="KW-1185">Reference proteome</keyword>
<dbReference type="InterPro" id="IPR025996">
    <property type="entry name" value="MT1864/Rv1816-like_C"/>
</dbReference>
<dbReference type="InterPro" id="IPR009057">
    <property type="entry name" value="Homeodomain-like_sf"/>
</dbReference>
<keyword evidence="3" id="KW-0804">Transcription</keyword>
<dbReference type="PROSITE" id="PS50977">
    <property type="entry name" value="HTH_TETR_2"/>
    <property type="match status" value="1"/>
</dbReference>
<evidence type="ECO:0000256" key="4">
    <source>
        <dbReference type="PROSITE-ProRule" id="PRU00335"/>
    </source>
</evidence>
<feature type="domain" description="HTH tetR-type" evidence="5">
    <location>
        <begin position="12"/>
        <end position="70"/>
    </location>
</feature>
<protein>
    <submittedName>
        <fullName evidence="6">TetR/AcrR family transcriptional regulator</fullName>
    </submittedName>
</protein>
<name>A0A3N0GJ20_9ACTN</name>
<dbReference type="SUPFAM" id="SSF46689">
    <property type="entry name" value="Homeodomain-like"/>
    <property type="match status" value="1"/>
</dbReference>
<keyword evidence="2 4" id="KW-0238">DNA-binding</keyword>
<dbReference type="InterPro" id="IPR036271">
    <property type="entry name" value="Tet_transcr_reg_TetR-rel_C_sf"/>
</dbReference>
<evidence type="ECO:0000256" key="3">
    <source>
        <dbReference type="ARBA" id="ARBA00023163"/>
    </source>
</evidence>
<proteinExistence type="predicted"/>
<feature type="DNA-binding region" description="H-T-H motif" evidence="4">
    <location>
        <begin position="33"/>
        <end position="52"/>
    </location>
</feature>
<reference evidence="6 7" key="1">
    <citation type="submission" date="2018-11" db="EMBL/GenBank/DDBJ databases">
        <authorList>
            <person name="Li F."/>
        </authorList>
    </citation>
    <scope>NUCLEOTIDE SEQUENCE [LARGE SCALE GENOMIC DNA]</scope>
    <source>
        <strain evidence="6 7">Gsoil 818</strain>
    </source>
</reference>
<accession>A0A3N0GJ20</accession>
<comment type="caution">
    <text evidence="6">The sequence shown here is derived from an EMBL/GenBank/DDBJ whole genome shotgun (WGS) entry which is preliminary data.</text>
</comment>
<evidence type="ECO:0000256" key="2">
    <source>
        <dbReference type="ARBA" id="ARBA00023125"/>
    </source>
</evidence>
<gene>
    <name evidence="6" type="ORF">EFL26_17665</name>
</gene>
<sequence length="246" mass="27569">MTVTTQRDLKRADTLQRIVQSARRLVTEHGEMSLRSVARELGMTAPALYRYAASHEELVRMVAMAIDADMSARLVAAADRQPADDPAARLIAATVEFRRWALENREEFSLVFTNVDVECLDEVQPAASCGTTFAALILEVWDKYRFPIPDLDDLDPHLAQILRSPDGPAAAKGLPDDMRGLFWLLQRGWVTLYGTVALEVYRHVDARLVDQAVLFRAMIEDQVQPLGLTDDLPRLRPLLDSLLAES</sequence>
<dbReference type="AlphaFoldDB" id="A0A3N0GJ20"/>
<keyword evidence="1" id="KW-0805">Transcription regulation</keyword>
<dbReference type="InterPro" id="IPR001647">
    <property type="entry name" value="HTH_TetR"/>
</dbReference>
<dbReference type="Proteomes" id="UP000279994">
    <property type="component" value="Unassembled WGS sequence"/>
</dbReference>
<dbReference type="GO" id="GO:0003677">
    <property type="term" value="F:DNA binding"/>
    <property type="evidence" value="ECO:0007669"/>
    <property type="project" value="UniProtKB-UniRule"/>
</dbReference>
<dbReference type="Pfam" id="PF13305">
    <property type="entry name" value="TetR_C_33"/>
    <property type="match status" value="1"/>
</dbReference>
<dbReference type="Pfam" id="PF00440">
    <property type="entry name" value="TetR_N"/>
    <property type="match status" value="1"/>
</dbReference>
<evidence type="ECO:0000256" key="1">
    <source>
        <dbReference type="ARBA" id="ARBA00023015"/>
    </source>
</evidence>
<dbReference type="RefSeq" id="WP_123224231.1">
    <property type="nucleotide sequence ID" value="NZ_RJSF01000044.1"/>
</dbReference>
<evidence type="ECO:0000259" key="5">
    <source>
        <dbReference type="PROSITE" id="PS50977"/>
    </source>
</evidence>
<evidence type="ECO:0000313" key="7">
    <source>
        <dbReference type="Proteomes" id="UP000279994"/>
    </source>
</evidence>
<organism evidence="6 7">
    <name type="scientific">Nocardioides pocheonensis</name>
    <dbReference type="NCBI Taxonomy" id="661485"/>
    <lineage>
        <taxon>Bacteria</taxon>
        <taxon>Bacillati</taxon>
        <taxon>Actinomycetota</taxon>
        <taxon>Actinomycetes</taxon>
        <taxon>Propionibacteriales</taxon>
        <taxon>Nocardioidaceae</taxon>
        <taxon>Nocardioides</taxon>
    </lineage>
</organism>
<dbReference type="SUPFAM" id="SSF48498">
    <property type="entry name" value="Tetracyclin repressor-like, C-terminal domain"/>
    <property type="match status" value="1"/>
</dbReference>
<dbReference type="EMBL" id="RJSF01000044">
    <property type="protein sequence ID" value="RNM12467.1"/>
    <property type="molecule type" value="Genomic_DNA"/>
</dbReference>
<dbReference type="OrthoDB" id="3210322at2"/>
<evidence type="ECO:0000313" key="6">
    <source>
        <dbReference type="EMBL" id="RNM12467.1"/>
    </source>
</evidence>